<gene>
    <name evidence="1" type="ORF">FRUB_04157</name>
</gene>
<dbReference type="Proteomes" id="UP000214646">
    <property type="component" value="Unassembled WGS sequence"/>
</dbReference>
<keyword evidence="2" id="KW-1185">Reference proteome</keyword>
<evidence type="ECO:0000313" key="2">
    <source>
        <dbReference type="Proteomes" id="UP000214646"/>
    </source>
</evidence>
<accession>A0A225DXV5</accession>
<reference evidence="2" key="1">
    <citation type="submission" date="2017-06" db="EMBL/GenBank/DDBJ databases">
        <title>Genome analysis of Fimbriiglobus ruber SP5, the first member of the order Planctomycetales with confirmed chitinolytic capability.</title>
        <authorList>
            <person name="Ravin N.V."/>
            <person name="Rakitin A.L."/>
            <person name="Ivanova A.A."/>
            <person name="Beletsky A.V."/>
            <person name="Kulichevskaya I.S."/>
            <person name="Mardanov A.V."/>
            <person name="Dedysh S.N."/>
        </authorList>
    </citation>
    <scope>NUCLEOTIDE SEQUENCE [LARGE SCALE GENOMIC DNA]</scope>
    <source>
        <strain evidence="2">SP5</strain>
    </source>
</reference>
<dbReference type="EMBL" id="NIDE01000005">
    <property type="protein sequence ID" value="OWK42079.1"/>
    <property type="molecule type" value="Genomic_DNA"/>
</dbReference>
<evidence type="ECO:0000313" key="1">
    <source>
        <dbReference type="EMBL" id="OWK42079.1"/>
    </source>
</evidence>
<name>A0A225DXV5_9BACT</name>
<organism evidence="1 2">
    <name type="scientific">Fimbriiglobus ruber</name>
    <dbReference type="NCBI Taxonomy" id="1908690"/>
    <lineage>
        <taxon>Bacteria</taxon>
        <taxon>Pseudomonadati</taxon>
        <taxon>Planctomycetota</taxon>
        <taxon>Planctomycetia</taxon>
        <taxon>Gemmatales</taxon>
        <taxon>Gemmataceae</taxon>
        <taxon>Fimbriiglobus</taxon>
    </lineage>
</organism>
<proteinExistence type="predicted"/>
<comment type="caution">
    <text evidence="1">The sequence shown here is derived from an EMBL/GenBank/DDBJ whole genome shotgun (WGS) entry which is preliminary data.</text>
</comment>
<sequence length="66" mass="7860">MTDPLIEMMRDATWRPEAALEHEADELCEQAYFALPWIGRLTEEQQDQILLFAFCYAEQRLKRILT</sequence>
<protein>
    <submittedName>
        <fullName evidence="1">Uncharacterized protein</fullName>
    </submittedName>
</protein>
<dbReference type="RefSeq" id="WP_088255292.1">
    <property type="nucleotide sequence ID" value="NZ_NIDE01000005.1"/>
</dbReference>
<dbReference type="AlphaFoldDB" id="A0A225DXV5"/>